<reference evidence="1 2" key="1">
    <citation type="journal article" date="2008" name="Nature">
        <title>The genome of the model beetle and pest Tribolium castaneum.</title>
        <authorList>
            <consortium name="Tribolium Genome Sequencing Consortium"/>
            <person name="Richards S."/>
            <person name="Gibbs R.A."/>
            <person name="Weinstock G.M."/>
            <person name="Brown S.J."/>
            <person name="Denell R."/>
            <person name="Beeman R.W."/>
            <person name="Gibbs R."/>
            <person name="Beeman R.W."/>
            <person name="Brown S.J."/>
            <person name="Bucher G."/>
            <person name="Friedrich M."/>
            <person name="Grimmelikhuijzen C.J."/>
            <person name="Klingler M."/>
            <person name="Lorenzen M."/>
            <person name="Richards S."/>
            <person name="Roth S."/>
            <person name="Schroder R."/>
            <person name="Tautz D."/>
            <person name="Zdobnov E.M."/>
            <person name="Muzny D."/>
            <person name="Gibbs R.A."/>
            <person name="Weinstock G.M."/>
            <person name="Attaway T."/>
            <person name="Bell S."/>
            <person name="Buhay C.J."/>
            <person name="Chandrabose M.N."/>
            <person name="Chavez D."/>
            <person name="Clerk-Blankenburg K.P."/>
            <person name="Cree A."/>
            <person name="Dao M."/>
            <person name="Davis C."/>
            <person name="Chacko J."/>
            <person name="Dinh H."/>
            <person name="Dugan-Rocha S."/>
            <person name="Fowler G."/>
            <person name="Garner T.T."/>
            <person name="Garnes J."/>
            <person name="Gnirke A."/>
            <person name="Hawes A."/>
            <person name="Hernandez J."/>
            <person name="Hines S."/>
            <person name="Holder M."/>
            <person name="Hume J."/>
            <person name="Jhangiani S.N."/>
            <person name="Joshi V."/>
            <person name="Khan Z.M."/>
            <person name="Jackson L."/>
            <person name="Kovar C."/>
            <person name="Kowis A."/>
            <person name="Lee S."/>
            <person name="Lewis L.R."/>
            <person name="Margolis J."/>
            <person name="Morgan M."/>
            <person name="Nazareth L.V."/>
            <person name="Nguyen N."/>
            <person name="Okwuonu G."/>
            <person name="Parker D."/>
            <person name="Richards S."/>
            <person name="Ruiz S.J."/>
            <person name="Santibanez J."/>
            <person name="Savard J."/>
            <person name="Scherer S.E."/>
            <person name="Schneider B."/>
            <person name="Sodergren E."/>
            <person name="Tautz D."/>
            <person name="Vattahil S."/>
            <person name="Villasana D."/>
            <person name="White C.S."/>
            <person name="Wright R."/>
            <person name="Park Y."/>
            <person name="Beeman R.W."/>
            <person name="Lord J."/>
            <person name="Oppert B."/>
            <person name="Lorenzen M."/>
            <person name="Brown S."/>
            <person name="Wang L."/>
            <person name="Savard J."/>
            <person name="Tautz D."/>
            <person name="Richards S."/>
            <person name="Weinstock G."/>
            <person name="Gibbs R.A."/>
            <person name="Liu Y."/>
            <person name="Worley K."/>
            <person name="Weinstock G."/>
            <person name="Elsik C.G."/>
            <person name="Reese J.T."/>
            <person name="Elhaik E."/>
            <person name="Landan G."/>
            <person name="Graur D."/>
            <person name="Arensburger P."/>
            <person name="Atkinson P."/>
            <person name="Beeman R.W."/>
            <person name="Beidler J."/>
            <person name="Brown S.J."/>
            <person name="Demuth J.P."/>
            <person name="Drury D.W."/>
            <person name="Du Y.Z."/>
            <person name="Fujiwara H."/>
            <person name="Lorenzen M."/>
            <person name="Maselli V."/>
            <person name="Osanai M."/>
            <person name="Park Y."/>
            <person name="Robertson H.M."/>
            <person name="Tu Z."/>
            <person name="Wang J.J."/>
            <person name="Wang S."/>
            <person name="Richards S."/>
            <person name="Song H."/>
            <person name="Zhang L."/>
            <person name="Sodergren E."/>
            <person name="Werner D."/>
            <person name="Stanke M."/>
            <person name="Morgenstern B."/>
            <person name="Solovyev V."/>
            <person name="Kosarev P."/>
            <person name="Brown G."/>
            <person name="Chen H.C."/>
            <person name="Ermolaeva O."/>
            <person name="Hlavina W."/>
            <person name="Kapustin Y."/>
            <person name="Kiryutin B."/>
            <person name="Kitts P."/>
            <person name="Maglott D."/>
            <person name="Pruitt K."/>
            <person name="Sapojnikov V."/>
            <person name="Souvorov A."/>
            <person name="Mackey A.J."/>
            <person name="Waterhouse R.M."/>
            <person name="Wyder S."/>
            <person name="Zdobnov E.M."/>
            <person name="Zdobnov E.M."/>
            <person name="Wyder S."/>
            <person name="Kriventseva E.V."/>
            <person name="Kadowaki T."/>
            <person name="Bork P."/>
            <person name="Aranda M."/>
            <person name="Bao R."/>
            <person name="Beermann A."/>
            <person name="Berns N."/>
            <person name="Bolognesi R."/>
            <person name="Bonneton F."/>
            <person name="Bopp D."/>
            <person name="Brown S.J."/>
            <person name="Bucher G."/>
            <person name="Butts T."/>
            <person name="Chaumot A."/>
            <person name="Denell R.E."/>
            <person name="Ferrier D.E."/>
            <person name="Friedrich M."/>
            <person name="Gordon C.M."/>
            <person name="Jindra M."/>
            <person name="Klingler M."/>
            <person name="Lan Q."/>
            <person name="Lattorff H.M."/>
            <person name="Laudet V."/>
            <person name="von Levetsow C."/>
            <person name="Liu Z."/>
            <person name="Lutz R."/>
            <person name="Lynch J.A."/>
            <person name="da Fonseca R.N."/>
            <person name="Posnien N."/>
            <person name="Reuter R."/>
            <person name="Roth S."/>
            <person name="Savard J."/>
            <person name="Schinko J.B."/>
            <person name="Schmitt C."/>
            <person name="Schoppmeier M."/>
            <person name="Schroder R."/>
            <person name="Shippy T.D."/>
            <person name="Simonnet F."/>
            <person name="Marques-Souza H."/>
            <person name="Tautz D."/>
            <person name="Tomoyasu Y."/>
            <person name="Trauner J."/>
            <person name="Van der Zee M."/>
            <person name="Vervoort M."/>
            <person name="Wittkopp N."/>
            <person name="Wimmer E.A."/>
            <person name="Yang X."/>
            <person name="Jones A.K."/>
            <person name="Sattelle D.B."/>
            <person name="Ebert P.R."/>
            <person name="Nelson D."/>
            <person name="Scott J.G."/>
            <person name="Beeman R.W."/>
            <person name="Muthukrishnan S."/>
            <person name="Kramer K.J."/>
            <person name="Arakane Y."/>
            <person name="Beeman R.W."/>
            <person name="Zhu Q."/>
            <person name="Hogenkamp D."/>
            <person name="Dixit R."/>
            <person name="Oppert B."/>
            <person name="Jiang H."/>
            <person name="Zou Z."/>
            <person name="Marshall J."/>
            <person name="Elpidina E."/>
            <person name="Vinokurov K."/>
            <person name="Oppert C."/>
            <person name="Zou Z."/>
            <person name="Evans J."/>
            <person name="Lu Z."/>
            <person name="Zhao P."/>
            <person name="Sumathipala N."/>
            <person name="Altincicek B."/>
            <person name="Vilcinskas A."/>
            <person name="Williams M."/>
            <person name="Hultmark D."/>
            <person name="Hetru C."/>
            <person name="Jiang H."/>
            <person name="Grimmelikhuijzen C.J."/>
            <person name="Hauser F."/>
            <person name="Cazzamali G."/>
            <person name="Williamson M."/>
            <person name="Park Y."/>
            <person name="Li B."/>
            <person name="Tanaka Y."/>
            <person name="Predel R."/>
            <person name="Neupert S."/>
            <person name="Schachtner J."/>
            <person name="Verleyen P."/>
            <person name="Raible F."/>
            <person name="Bork P."/>
            <person name="Friedrich M."/>
            <person name="Walden K.K."/>
            <person name="Robertson H.M."/>
            <person name="Angeli S."/>
            <person name="Foret S."/>
            <person name="Bucher G."/>
            <person name="Schuetz S."/>
            <person name="Maleszka R."/>
            <person name="Wimmer E.A."/>
            <person name="Beeman R.W."/>
            <person name="Lorenzen M."/>
            <person name="Tomoyasu Y."/>
            <person name="Miller S.C."/>
            <person name="Grossmann D."/>
            <person name="Bucher G."/>
        </authorList>
    </citation>
    <scope>NUCLEOTIDE SEQUENCE [LARGE SCALE GENOMIC DNA]</scope>
    <source>
        <strain evidence="1 2">Georgia GA2</strain>
    </source>
</reference>
<gene>
    <name evidence="1" type="primary">GLEAN_12201</name>
    <name evidence="1" type="ORF">TcasGA2_TC012201</name>
</gene>
<dbReference type="HOGENOM" id="CLU_2018173_0_0_1"/>
<evidence type="ECO:0000313" key="1">
    <source>
        <dbReference type="EMBL" id="EFA10029.1"/>
    </source>
</evidence>
<sequence>MTRLEGRKKRRCEKQTLKYVSVSNSISPKVILIRENSATLDVLSFAETKGAISFELDCGHAGVPLARLPSRNCLCFQPVFIFTIVTGPSISPAGQVATVSARYKPIQHIRGILRVLLIDNERQ</sequence>
<dbReference type="Proteomes" id="UP000007266">
    <property type="component" value="Linkage group 9"/>
</dbReference>
<dbReference type="InParanoid" id="D6X085"/>
<organism evidence="1 2">
    <name type="scientific">Tribolium castaneum</name>
    <name type="common">Red flour beetle</name>
    <dbReference type="NCBI Taxonomy" id="7070"/>
    <lineage>
        <taxon>Eukaryota</taxon>
        <taxon>Metazoa</taxon>
        <taxon>Ecdysozoa</taxon>
        <taxon>Arthropoda</taxon>
        <taxon>Hexapoda</taxon>
        <taxon>Insecta</taxon>
        <taxon>Pterygota</taxon>
        <taxon>Neoptera</taxon>
        <taxon>Endopterygota</taxon>
        <taxon>Coleoptera</taxon>
        <taxon>Polyphaga</taxon>
        <taxon>Cucujiformia</taxon>
        <taxon>Tenebrionidae</taxon>
        <taxon>Tenebrionidae incertae sedis</taxon>
        <taxon>Tribolium</taxon>
    </lineage>
</organism>
<evidence type="ECO:0000313" key="2">
    <source>
        <dbReference type="Proteomes" id="UP000007266"/>
    </source>
</evidence>
<dbReference type="EMBL" id="KQ971371">
    <property type="protein sequence ID" value="EFA10029.1"/>
    <property type="molecule type" value="Genomic_DNA"/>
</dbReference>
<reference evidence="1 2" key="2">
    <citation type="journal article" date="2010" name="Nucleic Acids Res.">
        <title>BeetleBase in 2010: revisions to provide comprehensive genomic information for Tribolium castaneum.</title>
        <authorList>
            <person name="Kim H.S."/>
            <person name="Murphy T."/>
            <person name="Xia J."/>
            <person name="Caragea D."/>
            <person name="Park Y."/>
            <person name="Beeman R.W."/>
            <person name="Lorenzen M.D."/>
            <person name="Butcher S."/>
            <person name="Manak J.R."/>
            <person name="Brown S.J."/>
        </authorList>
    </citation>
    <scope>GENOME REANNOTATION</scope>
    <source>
        <strain evidence="1 2">Georgia GA2</strain>
    </source>
</reference>
<name>D6X085_TRICA</name>
<dbReference type="AlphaFoldDB" id="D6X085"/>
<protein>
    <submittedName>
        <fullName evidence="1">Uncharacterized protein</fullName>
    </submittedName>
</protein>
<keyword evidence="2" id="KW-1185">Reference proteome</keyword>
<accession>D6X085</accession>
<proteinExistence type="predicted"/>